<dbReference type="PANTHER" id="PTHR38686:SF1">
    <property type="entry name" value="APOLIPOPROTEIN N-ACYLTRANSFERASE"/>
    <property type="match status" value="1"/>
</dbReference>
<dbReference type="AlphaFoldDB" id="A0A517LWF4"/>
<accession>A0A517LWF4</accession>
<protein>
    <recommendedName>
        <fullName evidence="9">Apolipoprotein N-acyltransferase</fullName>
        <shortName evidence="9">ALP N-acyltransferase</shortName>
        <ecNumber evidence="9">2.3.1.269</ecNumber>
    </recommendedName>
</protein>
<dbReference type="Proteomes" id="UP000319557">
    <property type="component" value="Chromosome"/>
</dbReference>
<dbReference type="Gene3D" id="3.60.110.10">
    <property type="entry name" value="Carbon-nitrogen hydrolase"/>
    <property type="match status" value="1"/>
</dbReference>
<dbReference type="GO" id="GO:0016410">
    <property type="term" value="F:N-acyltransferase activity"/>
    <property type="evidence" value="ECO:0007669"/>
    <property type="project" value="UniProtKB-UniRule"/>
</dbReference>
<evidence type="ECO:0000256" key="10">
    <source>
        <dbReference type="SAM" id="MobiDB-lite"/>
    </source>
</evidence>
<evidence type="ECO:0000313" key="12">
    <source>
        <dbReference type="EMBL" id="QDS86953.1"/>
    </source>
</evidence>
<keyword evidence="5 9" id="KW-0812">Transmembrane</keyword>
<organism evidence="12 13">
    <name type="scientific">Rosistilla ulvae</name>
    <dbReference type="NCBI Taxonomy" id="1930277"/>
    <lineage>
        <taxon>Bacteria</taxon>
        <taxon>Pseudomonadati</taxon>
        <taxon>Planctomycetota</taxon>
        <taxon>Planctomycetia</taxon>
        <taxon>Pirellulales</taxon>
        <taxon>Pirellulaceae</taxon>
        <taxon>Rosistilla</taxon>
    </lineage>
</organism>
<evidence type="ECO:0000256" key="6">
    <source>
        <dbReference type="ARBA" id="ARBA00022989"/>
    </source>
</evidence>
<dbReference type="NCBIfam" id="TIGR00546">
    <property type="entry name" value="lnt"/>
    <property type="match status" value="1"/>
</dbReference>
<dbReference type="Pfam" id="PF20154">
    <property type="entry name" value="LNT_N"/>
    <property type="match status" value="1"/>
</dbReference>
<dbReference type="OrthoDB" id="9804277at2"/>
<dbReference type="EMBL" id="CP036261">
    <property type="protein sequence ID" value="QDS86953.1"/>
    <property type="molecule type" value="Genomic_DNA"/>
</dbReference>
<evidence type="ECO:0000256" key="9">
    <source>
        <dbReference type="HAMAP-Rule" id="MF_01148"/>
    </source>
</evidence>
<keyword evidence="13" id="KW-1185">Reference proteome</keyword>
<evidence type="ECO:0000256" key="4">
    <source>
        <dbReference type="ARBA" id="ARBA00022679"/>
    </source>
</evidence>
<feature type="domain" description="CN hydrolase" evidence="11">
    <location>
        <begin position="236"/>
        <end position="527"/>
    </location>
</feature>
<dbReference type="UniPathway" id="UPA00666"/>
<gene>
    <name evidence="9 12" type="primary">lnt</name>
    <name evidence="12" type="ORF">EC9_11280</name>
</gene>
<feature type="transmembrane region" description="Helical" evidence="9">
    <location>
        <begin position="202"/>
        <end position="221"/>
    </location>
</feature>
<feature type="transmembrane region" description="Helical" evidence="9">
    <location>
        <begin position="61"/>
        <end position="78"/>
    </location>
</feature>
<keyword evidence="7 9" id="KW-0472">Membrane</keyword>
<dbReference type="InterPro" id="IPR036526">
    <property type="entry name" value="C-N_Hydrolase_sf"/>
</dbReference>
<evidence type="ECO:0000256" key="7">
    <source>
        <dbReference type="ARBA" id="ARBA00023136"/>
    </source>
</evidence>
<dbReference type="InterPro" id="IPR045378">
    <property type="entry name" value="LNT_N"/>
</dbReference>
<dbReference type="Pfam" id="PF00795">
    <property type="entry name" value="CN_hydrolase"/>
    <property type="match status" value="1"/>
</dbReference>
<proteinExistence type="inferred from homology"/>
<dbReference type="GO" id="GO:0042158">
    <property type="term" value="P:lipoprotein biosynthetic process"/>
    <property type="evidence" value="ECO:0007669"/>
    <property type="project" value="UniProtKB-UniRule"/>
</dbReference>
<comment type="catalytic activity">
    <reaction evidence="9">
        <text>N-terminal S-1,2-diacyl-sn-glyceryl-L-cysteinyl-[lipoprotein] + a glycerophospholipid = N-acyl-S-1,2-diacyl-sn-glyceryl-L-cysteinyl-[lipoprotein] + a 2-acyl-sn-glycero-3-phospholipid + H(+)</text>
        <dbReference type="Rhea" id="RHEA:48228"/>
        <dbReference type="Rhea" id="RHEA-COMP:14681"/>
        <dbReference type="Rhea" id="RHEA-COMP:14684"/>
        <dbReference type="ChEBI" id="CHEBI:15378"/>
        <dbReference type="ChEBI" id="CHEBI:136912"/>
        <dbReference type="ChEBI" id="CHEBI:140656"/>
        <dbReference type="ChEBI" id="CHEBI:140657"/>
        <dbReference type="ChEBI" id="CHEBI:140660"/>
        <dbReference type="EC" id="2.3.1.269"/>
    </reaction>
</comment>
<feature type="region of interest" description="Disordered" evidence="10">
    <location>
        <begin position="566"/>
        <end position="589"/>
    </location>
</feature>
<keyword evidence="8 9" id="KW-0012">Acyltransferase</keyword>
<dbReference type="PANTHER" id="PTHR38686">
    <property type="entry name" value="APOLIPOPROTEIN N-ACYLTRANSFERASE"/>
    <property type="match status" value="1"/>
</dbReference>
<dbReference type="SUPFAM" id="SSF56317">
    <property type="entry name" value="Carbon-nitrogen hydrolase"/>
    <property type="match status" value="1"/>
</dbReference>
<evidence type="ECO:0000256" key="1">
    <source>
        <dbReference type="ARBA" id="ARBA00004651"/>
    </source>
</evidence>
<reference evidence="12 13" key="1">
    <citation type="submission" date="2019-02" db="EMBL/GenBank/DDBJ databases">
        <title>Deep-cultivation of Planctomycetes and their phenomic and genomic characterization uncovers novel biology.</title>
        <authorList>
            <person name="Wiegand S."/>
            <person name="Jogler M."/>
            <person name="Boedeker C."/>
            <person name="Pinto D."/>
            <person name="Vollmers J."/>
            <person name="Rivas-Marin E."/>
            <person name="Kohn T."/>
            <person name="Peeters S.H."/>
            <person name="Heuer A."/>
            <person name="Rast P."/>
            <person name="Oberbeckmann S."/>
            <person name="Bunk B."/>
            <person name="Jeske O."/>
            <person name="Meyerdierks A."/>
            <person name="Storesund J.E."/>
            <person name="Kallscheuer N."/>
            <person name="Luecker S."/>
            <person name="Lage O.M."/>
            <person name="Pohl T."/>
            <person name="Merkel B.J."/>
            <person name="Hornburger P."/>
            <person name="Mueller R.-W."/>
            <person name="Bruemmer F."/>
            <person name="Labrenz M."/>
            <person name="Spormann A.M."/>
            <person name="Op den Camp H."/>
            <person name="Overmann J."/>
            <person name="Amann R."/>
            <person name="Jetten M.S.M."/>
            <person name="Mascher T."/>
            <person name="Medema M.H."/>
            <person name="Devos D.P."/>
            <person name="Kaster A.-K."/>
            <person name="Ovreas L."/>
            <person name="Rohde M."/>
            <person name="Galperin M.Y."/>
            <person name="Jogler C."/>
        </authorList>
    </citation>
    <scope>NUCLEOTIDE SEQUENCE [LARGE SCALE GENOMIC DNA]</scope>
    <source>
        <strain evidence="12 13">EC9</strain>
    </source>
</reference>
<evidence type="ECO:0000256" key="3">
    <source>
        <dbReference type="ARBA" id="ARBA00022475"/>
    </source>
</evidence>
<dbReference type="PROSITE" id="PS50263">
    <property type="entry name" value="CN_HYDROLASE"/>
    <property type="match status" value="1"/>
</dbReference>
<feature type="transmembrane region" description="Helical" evidence="9">
    <location>
        <begin position="162"/>
        <end position="182"/>
    </location>
</feature>
<evidence type="ECO:0000313" key="13">
    <source>
        <dbReference type="Proteomes" id="UP000319557"/>
    </source>
</evidence>
<keyword evidence="3 9" id="KW-1003">Cell membrane</keyword>
<name>A0A517LWF4_9BACT</name>
<evidence type="ECO:0000256" key="5">
    <source>
        <dbReference type="ARBA" id="ARBA00022692"/>
    </source>
</evidence>
<dbReference type="RefSeq" id="WP_145343020.1">
    <property type="nucleotide sequence ID" value="NZ_CP036261.1"/>
</dbReference>
<sequence length="589" mass="64362">MDEPLNRKQSQLQTCIAGLLGMGLMWLAHPPVGFSFLAWIAPLPLLSLVHRNQPLFRRDYVSLWLIGALFWFVALSGIRHAHPMLIPAWIVLAAYLGIYTPLFVGLTRVAWHGWRMPLVVAAPAVWIGLELARGYALSGFNGVMLGHTQANLPWMLQIADLGGTYAVSAVVMFVAAAMAVCLHCRRLSGTELSVVTARRRQVHAILNGSAVLAATLGYGLFRLSEADTVVSPEPMLKVALVQRDVEAVYEYSERRELETARKYFSGSRDAVSADPGVQLVVWPESSYTAAMPWRVLEDDFTVPADAGVTRSEIIAGVRDSQNIFQRRAADIQLGLTAASGRTQPPSLMVGCSVLRYVDGPVQAFSGVVTIDPTGKVPAWYGKRHLVMFGEYIPFANWFPWLYTVTPLQMGVTPGDAPIVADVKGVKVLPSVCFETMVERVTNRHLRQLASEGKPADLVVNVTNDGWFDDSAILEHHRRCSQLVAAAHHTPVLMAANGGPTVSIDSSGRVVGSLPHQDESFLIAAPQQDPRVSFYQRVGDWPARFATLLCIALAISGCRGWRRRKKQLPLPSVESPADPIGDAGSEPPLV</sequence>
<comment type="similarity">
    <text evidence="2 9">Belongs to the CN hydrolase family. Apolipoprotein N-acyltransferase subfamily.</text>
</comment>
<dbReference type="InterPro" id="IPR004563">
    <property type="entry name" value="Apolipo_AcylTrfase"/>
</dbReference>
<dbReference type="HAMAP" id="MF_01148">
    <property type="entry name" value="Lnt"/>
    <property type="match status" value="1"/>
</dbReference>
<comment type="pathway">
    <text evidence="9">Protein modification; lipoprotein biosynthesis (N-acyl transfer).</text>
</comment>
<feature type="transmembrane region" description="Helical" evidence="9">
    <location>
        <begin position="34"/>
        <end position="49"/>
    </location>
</feature>
<evidence type="ECO:0000256" key="2">
    <source>
        <dbReference type="ARBA" id="ARBA00010065"/>
    </source>
</evidence>
<evidence type="ECO:0000259" key="11">
    <source>
        <dbReference type="PROSITE" id="PS50263"/>
    </source>
</evidence>
<dbReference type="InterPro" id="IPR003010">
    <property type="entry name" value="C-N_Hydrolase"/>
</dbReference>
<keyword evidence="6 9" id="KW-1133">Transmembrane helix</keyword>
<feature type="transmembrane region" description="Helical" evidence="9">
    <location>
        <begin position="118"/>
        <end position="136"/>
    </location>
</feature>
<keyword evidence="12" id="KW-0449">Lipoprotein</keyword>
<evidence type="ECO:0000256" key="8">
    <source>
        <dbReference type="ARBA" id="ARBA00023315"/>
    </source>
</evidence>
<comment type="subcellular location">
    <subcellularLocation>
        <location evidence="1 9">Cell membrane</location>
        <topology evidence="1 9">Multi-pass membrane protein</topology>
    </subcellularLocation>
</comment>
<dbReference type="KEGG" id="ruv:EC9_11280"/>
<dbReference type="GO" id="GO:0005886">
    <property type="term" value="C:plasma membrane"/>
    <property type="evidence" value="ECO:0007669"/>
    <property type="project" value="UniProtKB-SubCell"/>
</dbReference>
<dbReference type="EC" id="2.3.1.269" evidence="9"/>
<feature type="transmembrane region" description="Helical" evidence="9">
    <location>
        <begin position="84"/>
        <end position="106"/>
    </location>
</feature>
<keyword evidence="4 9" id="KW-0808">Transferase</keyword>
<comment type="function">
    <text evidence="9">Catalyzes the phospholipid dependent N-acylation of the N-terminal cysteine of apolipoprotein, the last step in lipoprotein maturation.</text>
</comment>